<keyword evidence="2" id="KW-1185">Reference proteome</keyword>
<accession>A0A848KPT6</accession>
<dbReference type="RefSeq" id="WP_169593102.1">
    <property type="nucleotide sequence ID" value="NZ_VCQU01000011.1"/>
</dbReference>
<organism evidence="1 2">
    <name type="scientific">Antrihabitans stalactiti</name>
    <dbReference type="NCBI Taxonomy" id="2584121"/>
    <lineage>
        <taxon>Bacteria</taxon>
        <taxon>Bacillati</taxon>
        <taxon>Actinomycetota</taxon>
        <taxon>Actinomycetes</taxon>
        <taxon>Mycobacteriales</taxon>
        <taxon>Nocardiaceae</taxon>
        <taxon>Antrihabitans</taxon>
    </lineage>
</organism>
<evidence type="ECO:0008006" key="3">
    <source>
        <dbReference type="Google" id="ProtNLM"/>
    </source>
</evidence>
<name>A0A848KPT6_9NOCA</name>
<reference evidence="1 2" key="2">
    <citation type="submission" date="2020-06" db="EMBL/GenBank/DDBJ databases">
        <title>Antribacter stalactiti gen. nov., sp. nov., a new member of the family Nacardiaceae isolated from a cave.</title>
        <authorList>
            <person name="Kim I.S."/>
        </authorList>
    </citation>
    <scope>NUCLEOTIDE SEQUENCE [LARGE SCALE GENOMIC DNA]</scope>
    <source>
        <strain evidence="1 2">YC2-7</strain>
    </source>
</reference>
<protein>
    <recommendedName>
        <fullName evidence="3">Monooxygenase</fullName>
    </recommendedName>
</protein>
<sequence>MRIRIVGTELPGCKHDEYSNVHLGLQVRNEVVDRVRADVERAVFELDVNLVETPDGIDFRGPSVHGRRGERFLYLSWGNVEADGTWQMFRRAKLQLGAIDAELFSAPVVVGALALTDECGAPRCASVRPPRIEWSREG</sequence>
<comment type="caution">
    <text evidence="1">The sequence shown here is derived from an EMBL/GenBank/DDBJ whole genome shotgun (WGS) entry which is preliminary data.</text>
</comment>
<evidence type="ECO:0000313" key="2">
    <source>
        <dbReference type="Proteomes" id="UP000535543"/>
    </source>
</evidence>
<proteinExistence type="predicted"/>
<dbReference type="AlphaFoldDB" id="A0A848KPT6"/>
<dbReference type="Pfam" id="PF19452">
    <property type="entry name" value="DUF5990"/>
    <property type="match status" value="1"/>
</dbReference>
<dbReference type="Proteomes" id="UP000535543">
    <property type="component" value="Unassembled WGS sequence"/>
</dbReference>
<gene>
    <name evidence="1" type="ORF">FGL95_26610</name>
</gene>
<dbReference type="InterPro" id="IPR046032">
    <property type="entry name" value="DUF5990"/>
</dbReference>
<dbReference type="EMBL" id="VCQU01000011">
    <property type="protein sequence ID" value="NMN98612.1"/>
    <property type="molecule type" value="Genomic_DNA"/>
</dbReference>
<reference evidence="1 2" key="1">
    <citation type="submission" date="2019-05" db="EMBL/GenBank/DDBJ databases">
        <authorList>
            <person name="Lee S.D."/>
        </authorList>
    </citation>
    <scope>NUCLEOTIDE SEQUENCE [LARGE SCALE GENOMIC DNA]</scope>
    <source>
        <strain evidence="1 2">YC2-7</strain>
    </source>
</reference>
<evidence type="ECO:0000313" key="1">
    <source>
        <dbReference type="EMBL" id="NMN98612.1"/>
    </source>
</evidence>